<sequence>MVNEVRNWRKSSYSGPNGECVEVARLSGHTAVRDSKHPAGGFVTATPSQWSAFVRALKLNRFAD</sequence>
<dbReference type="Proteomes" id="UP000198852">
    <property type="component" value="Unassembled WGS sequence"/>
</dbReference>
<evidence type="ECO:0000259" key="1">
    <source>
        <dbReference type="Pfam" id="PF04149"/>
    </source>
</evidence>
<dbReference type="AlphaFoldDB" id="A0A1I6SDE2"/>
<gene>
    <name evidence="2" type="ORF">SAMN05660874_03121</name>
</gene>
<name>A0A1I6SDE2_9PSEU</name>
<accession>A0A1I6SDE2</accession>
<protein>
    <recommendedName>
        <fullName evidence="1">DUF397 domain-containing protein</fullName>
    </recommendedName>
</protein>
<evidence type="ECO:0000313" key="2">
    <source>
        <dbReference type="EMBL" id="SFS74959.1"/>
    </source>
</evidence>
<organism evidence="2 3">
    <name type="scientific">Saccharopolyspora flava</name>
    <dbReference type="NCBI Taxonomy" id="95161"/>
    <lineage>
        <taxon>Bacteria</taxon>
        <taxon>Bacillati</taxon>
        <taxon>Actinomycetota</taxon>
        <taxon>Actinomycetes</taxon>
        <taxon>Pseudonocardiales</taxon>
        <taxon>Pseudonocardiaceae</taxon>
        <taxon>Saccharopolyspora</taxon>
    </lineage>
</organism>
<reference evidence="3" key="1">
    <citation type="submission" date="2016-10" db="EMBL/GenBank/DDBJ databases">
        <authorList>
            <person name="Varghese N."/>
            <person name="Submissions S."/>
        </authorList>
    </citation>
    <scope>NUCLEOTIDE SEQUENCE [LARGE SCALE GENOMIC DNA]</scope>
    <source>
        <strain evidence="3">DSM 44771</strain>
    </source>
</reference>
<dbReference type="STRING" id="95161.SAMN05660874_03121"/>
<evidence type="ECO:0000313" key="3">
    <source>
        <dbReference type="Proteomes" id="UP000198852"/>
    </source>
</evidence>
<dbReference type="InterPro" id="IPR007278">
    <property type="entry name" value="DUF397"/>
</dbReference>
<feature type="domain" description="DUF397" evidence="1">
    <location>
        <begin position="7"/>
        <end position="58"/>
    </location>
</feature>
<proteinExistence type="predicted"/>
<keyword evidence="3" id="KW-1185">Reference proteome</keyword>
<dbReference type="EMBL" id="FOZX01000004">
    <property type="protein sequence ID" value="SFS74959.1"/>
    <property type="molecule type" value="Genomic_DNA"/>
</dbReference>
<dbReference type="Pfam" id="PF04149">
    <property type="entry name" value="DUF397"/>
    <property type="match status" value="1"/>
</dbReference>